<proteinExistence type="predicted"/>
<sequence length="375" mass="42449">MVNTLAEPPLNREQPLRELVSKYITSKGAYHRNHSAIPTIDGDVHLVQVNGEVTNPINLTLKQLREDYTQYEVTCALQCAGNRRHTMRTKLKEVRGIDWKDGAVMNCTWRGPRLRDVLLRAGVKSEYAAQCPLHVEFSCYQALCEDDDYYAGSIEIWRAMDPGKEVILALEMNGETLRPDYGYPVRLVIPGIIGARWVKWLDTITVKTIESPNFYQAHDYKVLPPEVLTWEMAEEYWPKMPCMQETLVNSVVAVPDDGETVTLTPDGYVEVKGYAVPHGHEGPVIRVEVSGDEGKTWIDADLYAGQPAQKYKWAWVLWRARVKMDSGPNQTIYSRATDAGGNTQPFTSEWNLRGVGYNGYGASWNVKVIQAQLRL</sequence>
<accession>A0ACB8V324</accession>
<evidence type="ECO:0000313" key="1">
    <source>
        <dbReference type="EMBL" id="KAI2391752.1"/>
    </source>
</evidence>
<comment type="caution">
    <text evidence="1">The sequence shown here is derived from an EMBL/GenBank/DDBJ whole genome shotgun (WGS) entry which is preliminary data.</text>
</comment>
<protein>
    <submittedName>
        <fullName evidence="1">Uncharacterized protein</fullName>
    </submittedName>
</protein>
<name>A0ACB8V324_9EURO</name>
<reference evidence="1" key="1">
    <citation type="journal article" date="2022" name="bioRxiv">
        <title>Population genetic analysis of Ophidiomyces ophidiicola, the causative agent of snake fungal disease, indicates recent introductions to the USA.</title>
        <authorList>
            <person name="Ladner J.T."/>
            <person name="Palmer J.M."/>
            <person name="Ettinger C.L."/>
            <person name="Stajich J.E."/>
            <person name="Farrell T.M."/>
            <person name="Glorioso B.M."/>
            <person name="Lawson B."/>
            <person name="Price S.J."/>
            <person name="Stengle A.G."/>
            <person name="Grear D.A."/>
            <person name="Lorch J.M."/>
        </authorList>
    </citation>
    <scope>NUCLEOTIDE SEQUENCE</scope>
    <source>
        <strain evidence="1">NWHC 24266-5</strain>
    </source>
</reference>
<dbReference type="EMBL" id="JALBCA010000010">
    <property type="protein sequence ID" value="KAI2391752.1"/>
    <property type="molecule type" value="Genomic_DNA"/>
</dbReference>
<gene>
    <name evidence="1" type="ORF">LOY88_000978</name>
</gene>
<organism evidence="1">
    <name type="scientific">Ophidiomyces ophidiicola</name>
    <dbReference type="NCBI Taxonomy" id="1387563"/>
    <lineage>
        <taxon>Eukaryota</taxon>
        <taxon>Fungi</taxon>
        <taxon>Dikarya</taxon>
        <taxon>Ascomycota</taxon>
        <taxon>Pezizomycotina</taxon>
        <taxon>Eurotiomycetes</taxon>
        <taxon>Eurotiomycetidae</taxon>
        <taxon>Onygenales</taxon>
        <taxon>Onygenaceae</taxon>
        <taxon>Ophidiomyces</taxon>
    </lineage>
</organism>